<sequence length="87" mass="9695">MRHGLSGTPGVGRSGTRNTDYREHFFPENPQKSARNQPLSNYPNRKESFGFLLTARAAVEDTAPFGQRPARRHRAASSTTLIPGDKR</sequence>
<evidence type="ECO:0000256" key="1">
    <source>
        <dbReference type="SAM" id="MobiDB-lite"/>
    </source>
</evidence>
<protein>
    <submittedName>
        <fullName evidence="2">Uncharacterized protein</fullName>
    </submittedName>
</protein>
<evidence type="ECO:0000313" key="3">
    <source>
        <dbReference type="Proteomes" id="UP000295493"/>
    </source>
</evidence>
<dbReference type="Proteomes" id="UP000295493">
    <property type="component" value="Unassembled WGS sequence"/>
</dbReference>
<feature type="region of interest" description="Disordered" evidence="1">
    <location>
        <begin position="62"/>
        <end position="87"/>
    </location>
</feature>
<feature type="region of interest" description="Disordered" evidence="1">
    <location>
        <begin position="1"/>
        <end position="45"/>
    </location>
</feature>
<organism evidence="2 3">
    <name type="scientific">Stakelama pacifica</name>
    <dbReference type="NCBI Taxonomy" id="517720"/>
    <lineage>
        <taxon>Bacteria</taxon>
        <taxon>Pseudomonadati</taxon>
        <taxon>Pseudomonadota</taxon>
        <taxon>Alphaproteobacteria</taxon>
        <taxon>Sphingomonadales</taxon>
        <taxon>Sphingomonadaceae</taxon>
        <taxon>Stakelama</taxon>
    </lineage>
</organism>
<keyword evidence="3" id="KW-1185">Reference proteome</keyword>
<comment type="caution">
    <text evidence="2">The sequence shown here is derived from an EMBL/GenBank/DDBJ whole genome shotgun (WGS) entry which is preliminary data.</text>
</comment>
<dbReference type="EMBL" id="SNWD01000017">
    <property type="protein sequence ID" value="TDN78446.1"/>
    <property type="molecule type" value="Genomic_DNA"/>
</dbReference>
<evidence type="ECO:0000313" key="2">
    <source>
        <dbReference type="EMBL" id="TDN78446.1"/>
    </source>
</evidence>
<dbReference type="AlphaFoldDB" id="A0A4R6FBD8"/>
<reference evidence="2 3" key="1">
    <citation type="submission" date="2019-03" db="EMBL/GenBank/DDBJ databases">
        <title>Genomic Encyclopedia of Type Strains, Phase IV (KMG-IV): sequencing the most valuable type-strain genomes for metagenomic binning, comparative biology and taxonomic classification.</title>
        <authorList>
            <person name="Goeker M."/>
        </authorList>
    </citation>
    <scope>NUCLEOTIDE SEQUENCE [LARGE SCALE GENOMIC DNA]</scope>
    <source>
        <strain evidence="2 3">DSM 25059</strain>
    </source>
</reference>
<gene>
    <name evidence="2" type="ORF">EV664_11767</name>
</gene>
<feature type="compositionally biased region" description="Polar residues" evidence="1">
    <location>
        <begin position="30"/>
        <end position="43"/>
    </location>
</feature>
<proteinExistence type="predicted"/>
<name>A0A4R6FBD8_9SPHN</name>
<accession>A0A4R6FBD8</accession>